<protein>
    <submittedName>
        <fullName evidence="2">Uncharacterized protein</fullName>
    </submittedName>
</protein>
<dbReference type="EMBL" id="AJIL01000039">
    <property type="protein sequence ID" value="KNF00159.1"/>
    <property type="molecule type" value="Genomic_DNA"/>
</dbReference>
<evidence type="ECO:0000313" key="3">
    <source>
        <dbReference type="Proteomes" id="UP000054564"/>
    </source>
</evidence>
<organism evidence="2 3">
    <name type="scientific">Puccinia striiformis f. sp. tritici PST-78</name>
    <dbReference type="NCBI Taxonomy" id="1165861"/>
    <lineage>
        <taxon>Eukaryota</taxon>
        <taxon>Fungi</taxon>
        <taxon>Dikarya</taxon>
        <taxon>Basidiomycota</taxon>
        <taxon>Pucciniomycotina</taxon>
        <taxon>Pucciniomycetes</taxon>
        <taxon>Pucciniales</taxon>
        <taxon>Pucciniaceae</taxon>
        <taxon>Puccinia</taxon>
    </lineage>
</organism>
<feature type="compositionally biased region" description="Low complexity" evidence="1">
    <location>
        <begin position="116"/>
        <end position="135"/>
    </location>
</feature>
<reference evidence="3" key="1">
    <citation type="submission" date="2014-03" db="EMBL/GenBank/DDBJ databases">
        <title>The Genome Sequence of Puccinia striiformis f. sp. tritici PST-78.</title>
        <authorList>
            <consortium name="The Broad Institute Genome Sequencing Platform"/>
            <person name="Cuomo C."/>
            <person name="Hulbert S."/>
            <person name="Chen X."/>
            <person name="Walker B."/>
            <person name="Young S.K."/>
            <person name="Zeng Q."/>
            <person name="Gargeya S."/>
            <person name="Fitzgerald M."/>
            <person name="Haas B."/>
            <person name="Abouelleil A."/>
            <person name="Alvarado L."/>
            <person name="Arachchi H.M."/>
            <person name="Berlin A.M."/>
            <person name="Chapman S.B."/>
            <person name="Goldberg J."/>
            <person name="Griggs A."/>
            <person name="Gujja S."/>
            <person name="Hansen M."/>
            <person name="Howarth C."/>
            <person name="Imamovic A."/>
            <person name="Larimer J."/>
            <person name="McCowan C."/>
            <person name="Montmayeur A."/>
            <person name="Murphy C."/>
            <person name="Neiman D."/>
            <person name="Pearson M."/>
            <person name="Priest M."/>
            <person name="Roberts A."/>
            <person name="Saif S."/>
            <person name="Shea T."/>
            <person name="Sisk P."/>
            <person name="Sykes S."/>
            <person name="Wortman J."/>
            <person name="Nusbaum C."/>
            <person name="Birren B."/>
        </authorList>
    </citation>
    <scope>NUCLEOTIDE SEQUENCE [LARGE SCALE GENOMIC DNA]</scope>
    <source>
        <strain evidence="3">race PST-78</strain>
    </source>
</reference>
<feature type="compositionally biased region" description="Low complexity" evidence="1">
    <location>
        <begin position="69"/>
        <end position="82"/>
    </location>
</feature>
<evidence type="ECO:0000313" key="2">
    <source>
        <dbReference type="EMBL" id="KNF00159.1"/>
    </source>
</evidence>
<dbReference type="AlphaFoldDB" id="A0A0L0VLK7"/>
<feature type="region of interest" description="Disordered" evidence="1">
    <location>
        <begin position="59"/>
        <end position="135"/>
    </location>
</feature>
<name>A0A0L0VLK7_9BASI</name>
<accession>A0A0L0VLK7</accession>
<keyword evidence="3" id="KW-1185">Reference proteome</keyword>
<dbReference type="OrthoDB" id="2505897at2759"/>
<feature type="compositionally biased region" description="Basic and acidic residues" evidence="1">
    <location>
        <begin position="83"/>
        <end position="95"/>
    </location>
</feature>
<gene>
    <name evidence="2" type="ORF">PSTG_06569</name>
</gene>
<comment type="caution">
    <text evidence="2">The sequence shown here is derived from an EMBL/GenBank/DDBJ whole genome shotgun (WGS) entry which is preliminary data.</text>
</comment>
<sequence>MDNEGPSFTIYQDPPEDQQHQQQQQPPADQPLQPSPRPVLAEIRLLSWRSEAHCDSALKHEMLIPQPEPSSSSSSLDTPPSSKSDEFKENVDSRPFDAQSFRTPPRKLLMPAPNRTTPSSTTTSPATPSLLPLRI</sequence>
<feature type="region of interest" description="Disordered" evidence="1">
    <location>
        <begin position="1"/>
        <end position="39"/>
    </location>
</feature>
<evidence type="ECO:0000256" key="1">
    <source>
        <dbReference type="SAM" id="MobiDB-lite"/>
    </source>
</evidence>
<dbReference type="Proteomes" id="UP000054564">
    <property type="component" value="Unassembled WGS sequence"/>
</dbReference>
<feature type="compositionally biased region" description="Low complexity" evidence="1">
    <location>
        <begin position="20"/>
        <end position="32"/>
    </location>
</feature>
<proteinExistence type="predicted"/>